<keyword evidence="6" id="KW-1185">Reference proteome</keyword>
<evidence type="ECO:0000256" key="4">
    <source>
        <dbReference type="RuleBase" id="RU362030"/>
    </source>
</evidence>
<dbReference type="AlphaFoldDB" id="A0A3M8DVY8"/>
<accession>A0A3M8DVY8</accession>
<dbReference type="SUPFAM" id="SSF53335">
    <property type="entry name" value="S-adenosyl-L-methionine-dependent methyltransferases"/>
    <property type="match status" value="1"/>
</dbReference>
<name>A0A3M8DVY8_9BACL</name>
<dbReference type="EMBL" id="RHHQ01000004">
    <property type="protein sequence ID" value="RNB91669.1"/>
    <property type="molecule type" value="Genomic_DNA"/>
</dbReference>
<reference evidence="5 6" key="1">
    <citation type="submission" date="2018-10" db="EMBL/GenBank/DDBJ databases">
        <title>Phylogenomics of Brevibacillus.</title>
        <authorList>
            <person name="Dunlap C."/>
        </authorList>
    </citation>
    <scope>NUCLEOTIDE SEQUENCE [LARGE SCALE GENOMIC DNA]</scope>
    <source>
        <strain evidence="5 6">JCM 15716</strain>
    </source>
</reference>
<proteinExistence type="inferred from homology"/>
<evidence type="ECO:0000313" key="6">
    <source>
        <dbReference type="Proteomes" id="UP000271031"/>
    </source>
</evidence>
<organism evidence="5 6">
    <name type="scientific">Brevibacillus fluminis</name>
    <dbReference type="NCBI Taxonomy" id="511487"/>
    <lineage>
        <taxon>Bacteria</taxon>
        <taxon>Bacillati</taxon>
        <taxon>Bacillota</taxon>
        <taxon>Bacilli</taxon>
        <taxon>Bacillales</taxon>
        <taxon>Paenibacillaceae</taxon>
        <taxon>Brevibacillus</taxon>
    </lineage>
</organism>
<evidence type="ECO:0000256" key="1">
    <source>
        <dbReference type="ARBA" id="ARBA00008138"/>
    </source>
</evidence>
<comment type="caution">
    <text evidence="5">The sequence shown here is derived from an EMBL/GenBank/DDBJ whole genome shotgun (WGS) entry which is preliminary data.</text>
</comment>
<dbReference type="OrthoDB" id="9806164at2"/>
<comment type="function">
    <text evidence="4">Exhibits S-adenosyl-L-methionine-dependent methyltransferase activity.</text>
</comment>
<protein>
    <recommendedName>
        <fullName evidence="4">S-adenosyl-L-methionine-dependent methyltransferase</fullName>
        <ecNumber evidence="4">2.1.1.-</ecNumber>
    </recommendedName>
</protein>
<gene>
    <name evidence="5" type="ORF">EDM56_02630</name>
</gene>
<sequence length="303" mass="34066">MQDHQPSLTALISAFGRAYHSRFDSPHIFDDFMAHRLFREGEFALLGRNMAAALPFFAPQYAAQQLDHDEALSIVMRNQSTPITLSRAKYTEDSLHAALADGVQQYVILGAGFDTFALRMPPTTQLHVFEVDHPATQQEKRERIAAFSPELPDCLHFVPIDFTRERLTDILLESSFSPNKRSFFNWLGVTYYLPQDVVRDTLRAIAQLAPSGSTIVFDYLDTDAFDPAKAAPRVQKMLQVVARTGEPMQTGFDPQTLGALLADLGWELEENLAPADIQTRFFQGQSNGYSAFEHIHFARAVVK</sequence>
<dbReference type="PANTHER" id="PTHR43619:SF2">
    <property type="entry name" value="S-ADENOSYL-L-METHIONINE-DEPENDENT METHYLTRANSFERASES SUPERFAMILY PROTEIN"/>
    <property type="match status" value="1"/>
</dbReference>
<keyword evidence="3 5" id="KW-0808">Transferase</keyword>
<dbReference type="Gene3D" id="3.40.50.150">
    <property type="entry name" value="Vaccinia Virus protein VP39"/>
    <property type="match status" value="1"/>
</dbReference>
<dbReference type="GO" id="GO:0008168">
    <property type="term" value="F:methyltransferase activity"/>
    <property type="evidence" value="ECO:0007669"/>
    <property type="project" value="UniProtKB-UniRule"/>
</dbReference>
<dbReference type="PANTHER" id="PTHR43619">
    <property type="entry name" value="S-ADENOSYL-L-METHIONINE-DEPENDENT METHYLTRANSFERASE YKTD-RELATED"/>
    <property type="match status" value="1"/>
</dbReference>
<keyword evidence="4" id="KW-0949">S-adenosyl-L-methionine</keyword>
<dbReference type="InterPro" id="IPR007213">
    <property type="entry name" value="Ppm1/Ppm2/Tcmp"/>
</dbReference>
<dbReference type="InterPro" id="IPR011610">
    <property type="entry name" value="SAM_mthyl_Trfase_ML2640-like"/>
</dbReference>
<comment type="similarity">
    <text evidence="1 4">Belongs to the UPF0677 family.</text>
</comment>
<dbReference type="Pfam" id="PF04072">
    <property type="entry name" value="LCM"/>
    <property type="match status" value="1"/>
</dbReference>
<evidence type="ECO:0000256" key="2">
    <source>
        <dbReference type="ARBA" id="ARBA00022603"/>
    </source>
</evidence>
<dbReference type="EC" id="2.1.1.-" evidence="4"/>
<dbReference type="NCBIfam" id="TIGR00027">
    <property type="entry name" value="mthyl_TIGR00027"/>
    <property type="match status" value="1"/>
</dbReference>
<evidence type="ECO:0000313" key="5">
    <source>
        <dbReference type="EMBL" id="RNB91669.1"/>
    </source>
</evidence>
<dbReference type="RefSeq" id="WP_122916332.1">
    <property type="nucleotide sequence ID" value="NZ_RHHQ01000004.1"/>
</dbReference>
<dbReference type="Proteomes" id="UP000271031">
    <property type="component" value="Unassembled WGS sequence"/>
</dbReference>
<dbReference type="InterPro" id="IPR029063">
    <property type="entry name" value="SAM-dependent_MTases_sf"/>
</dbReference>
<dbReference type="GO" id="GO:0032259">
    <property type="term" value="P:methylation"/>
    <property type="evidence" value="ECO:0007669"/>
    <property type="project" value="UniProtKB-KW"/>
</dbReference>
<evidence type="ECO:0000256" key="3">
    <source>
        <dbReference type="ARBA" id="ARBA00022679"/>
    </source>
</evidence>
<keyword evidence="2 4" id="KW-0489">Methyltransferase</keyword>